<dbReference type="InterPro" id="IPR011701">
    <property type="entry name" value="MFS"/>
</dbReference>
<evidence type="ECO:0008006" key="5">
    <source>
        <dbReference type="Google" id="ProtNLM"/>
    </source>
</evidence>
<dbReference type="GO" id="GO:0005886">
    <property type="term" value="C:plasma membrane"/>
    <property type="evidence" value="ECO:0007669"/>
    <property type="project" value="UniProtKB-SubCell"/>
</dbReference>
<keyword evidence="2" id="KW-1133">Transmembrane helix</keyword>
<feature type="transmembrane region" description="Helical" evidence="2">
    <location>
        <begin position="285"/>
        <end position="304"/>
    </location>
</feature>
<keyword evidence="2" id="KW-0812">Transmembrane</keyword>
<keyword evidence="2" id="KW-0472">Membrane</keyword>
<comment type="caution">
    <text evidence="3">The sequence shown here is derived from an EMBL/GenBank/DDBJ whole genome shotgun (WGS) entry which is preliminary data.</text>
</comment>
<dbReference type="GO" id="GO:0022857">
    <property type="term" value="F:transmembrane transporter activity"/>
    <property type="evidence" value="ECO:0007669"/>
    <property type="project" value="InterPro"/>
</dbReference>
<feature type="transmembrane region" description="Helical" evidence="2">
    <location>
        <begin position="238"/>
        <end position="256"/>
    </location>
</feature>
<evidence type="ECO:0000256" key="2">
    <source>
        <dbReference type="SAM" id="Phobius"/>
    </source>
</evidence>
<dbReference type="Gene3D" id="1.20.1250.20">
    <property type="entry name" value="MFS general substrate transporter like domains"/>
    <property type="match status" value="1"/>
</dbReference>
<accession>A0A084AC39</accession>
<organism evidence="3 4">
    <name type="scientific">Lactococcus cremoris subsp. cremoris GE214</name>
    <dbReference type="NCBI Taxonomy" id="1415168"/>
    <lineage>
        <taxon>Bacteria</taxon>
        <taxon>Bacillati</taxon>
        <taxon>Bacillota</taxon>
        <taxon>Bacilli</taxon>
        <taxon>Lactobacillales</taxon>
        <taxon>Streptococcaceae</taxon>
        <taxon>Lactococcus</taxon>
        <taxon>Lactococcus cremoris subsp. cremoris</taxon>
    </lineage>
</organism>
<dbReference type="AlphaFoldDB" id="A0A084AC39"/>
<reference evidence="3 4" key="1">
    <citation type="submission" date="2014-06" db="EMBL/GenBank/DDBJ databases">
        <title>Draft genome sequence of the putrescine producing strain Lactococcus lactis subsp cremoris GE214.</title>
        <authorList>
            <person name="Ladero V."/>
            <person name="Linares D.M."/>
            <person name="del Rio B."/>
            <person name="Mayo B."/>
            <person name="Martin M.C."/>
            <person name="Fernandez M."/>
            <person name="Alvarez M.A."/>
        </authorList>
    </citation>
    <scope>NUCLEOTIDE SEQUENCE [LARGE SCALE GENOMIC DNA]</scope>
    <source>
        <strain evidence="3 4">GE214</strain>
    </source>
</reference>
<feature type="transmembrane region" description="Helical" evidence="2">
    <location>
        <begin position="70"/>
        <end position="87"/>
    </location>
</feature>
<dbReference type="InterPro" id="IPR053160">
    <property type="entry name" value="MFS_DHA3_Transporter"/>
</dbReference>
<feature type="transmembrane region" description="Helical" evidence="2">
    <location>
        <begin position="134"/>
        <end position="151"/>
    </location>
</feature>
<dbReference type="Proteomes" id="UP000028401">
    <property type="component" value="Unassembled WGS sequence"/>
</dbReference>
<dbReference type="PANTHER" id="PTHR23530:SF1">
    <property type="entry name" value="PERMEASE, MAJOR FACILITATOR SUPERFAMILY-RELATED"/>
    <property type="match status" value="1"/>
</dbReference>
<evidence type="ECO:0000313" key="3">
    <source>
        <dbReference type="EMBL" id="KEY62868.1"/>
    </source>
</evidence>
<feature type="transmembrane region" description="Helical" evidence="2">
    <location>
        <begin position="40"/>
        <end position="58"/>
    </location>
</feature>
<feature type="transmembrane region" description="Helical" evidence="2">
    <location>
        <begin position="93"/>
        <end position="114"/>
    </location>
</feature>
<comment type="subcellular location">
    <subcellularLocation>
        <location evidence="1">Cell membrane</location>
        <topology evidence="1">Multi-pass membrane protein</topology>
    </subcellularLocation>
</comment>
<dbReference type="PANTHER" id="PTHR23530">
    <property type="entry name" value="TRANSPORT PROTEIN-RELATED"/>
    <property type="match status" value="1"/>
</dbReference>
<evidence type="ECO:0000313" key="4">
    <source>
        <dbReference type="Proteomes" id="UP000028401"/>
    </source>
</evidence>
<proteinExistence type="predicted"/>
<dbReference type="PATRIC" id="fig|1415168.3.peg.998"/>
<dbReference type="InterPro" id="IPR036259">
    <property type="entry name" value="MFS_trans_sf"/>
</dbReference>
<feature type="transmembrane region" description="Helical" evidence="2">
    <location>
        <begin position="206"/>
        <end position="226"/>
    </location>
</feature>
<name>A0A084AC39_LACLC</name>
<evidence type="ECO:0000256" key="1">
    <source>
        <dbReference type="ARBA" id="ARBA00004651"/>
    </source>
</evidence>
<feature type="transmembrane region" description="Helical" evidence="2">
    <location>
        <begin position="157"/>
        <end position="176"/>
    </location>
</feature>
<gene>
    <name evidence="3" type="ORF">U725_00932</name>
</gene>
<feature type="transmembrane region" description="Helical" evidence="2">
    <location>
        <begin position="316"/>
        <end position="336"/>
    </location>
</feature>
<feature type="transmembrane region" description="Helical" evidence="2">
    <location>
        <begin position="263"/>
        <end position="279"/>
    </location>
</feature>
<dbReference type="Pfam" id="PF07690">
    <property type="entry name" value="MFS_1"/>
    <property type="match status" value="1"/>
</dbReference>
<dbReference type="SUPFAM" id="SSF103473">
    <property type="entry name" value="MFS general substrate transporter"/>
    <property type="match status" value="1"/>
</dbReference>
<protein>
    <recommendedName>
        <fullName evidence="5">MFS transporter</fullName>
    </recommendedName>
</protein>
<dbReference type="EMBL" id="AZSI01000020">
    <property type="protein sequence ID" value="KEY62868.1"/>
    <property type="molecule type" value="Genomic_DNA"/>
</dbReference>
<feature type="transmembrane region" description="Helical" evidence="2">
    <location>
        <begin position="348"/>
        <end position="367"/>
    </location>
</feature>
<sequence>MKIIIKYKQLFLFKLFLSLLPYFFISILIMNALGYSYSEIMSISAMTQIVAVIFNFPLGIYAEQRNRKKVLLLNNILSISAFILFLFENFYLAILAAVILGVSEALSSGVMQTFSYEQFLDDKTYREYLEKSNFIQYLAVAVMTIITPAILQFNRFLPIILSIVFIILSTIFLCFIKSGKREEKKQEKVNLSLRILQKELKTSKSLSLFFILGITITTLIMSANSWSSILLKYHHFSLKYLGLILFIFNLCMAIGSRIKWGKISLVLFLPLLSILLFFTKSLFMTIILFSAFRLINGSYNNFFIGEFNKRIKNNRVIFWSIYDTFLSFWFILADLSSGFISQNLTVEFIYLIFGSISLFIFLIYILLSSSLQAKSKVI</sequence>
<feature type="transmembrane region" description="Helical" evidence="2">
    <location>
        <begin position="12"/>
        <end position="34"/>
    </location>
</feature>